<reference evidence="1" key="1">
    <citation type="submission" date="2017-10" db="EMBL/GenBank/DDBJ databases">
        <title>Genome sequence of cellulolytic Lachnospiraceae bacterium XHS1971 isolated from hotspring sediment.</title>
        <authorList>
            <person name="Vasudevan G."/>
            <person name="Joshi A.J."/>
            <person name="Hivarkar S."/>
            <person name="Lanjekar V.B."/>
            <person name="Dhakephalkar P.K."/>
            <person name="Dagar S."/>
        </authorList>
    </citation>
    <scope>NUCLEOTIDE SEQUENCE</scope>
    <source>
        <strain evidence="1">XHS1971</strain>
    </source>
</reference>
<accession>A0AC61DHY4</accession>
<evidence type="ECO:0000313" key="2">
    <source>
        <dbReference type="Proteomes" id="UP000224460"/>
    </source>
</evidence>
<dbReference type="EMBL" id="PEDL01000001">
    <property type="protein sequence ID" value="PHV72236.1"/>
    <property type="molecule type" value="Genomic_DNA"/>
</dbReference>
<proteinExistence type="predicted"/>
<dbReference type="Proteomes" id="UP000224460">
    <property type="component" value="Unassembled WGS sequence"/>
</dbReference>
<name>A0AC61DHY4_9FIRM</name>
<organism evidence="1 2">
    <name type="scientific">Sporanaerobium hydrogeniformans</name>
    <dbReference type="NCBI Taxonomy" id="3072179"/>
    <lineage>
        <taxon>Bacteria</taxon>
        <taxon>Bacillati</taxon>
        <taxon>Bacillota</taxon>
        <taxon>Clostridia</taxon>
        <taxon>Lachnospirales</taxon>
        <taxon>Lachnospiraceae</taxon>
        <taxon>Sporanaerobium</taxon>
    </lineage>
</organism>
<protein>
    <submittedName>
        <fullName evidence="1">Glycosyl hydrolase</fullName>
    </submittedName>
</protein>
<keyword evidence="1" id="KW-0378">Hydrolase</keyword>
<comment type="caution">
    <text evidence="1">The sequence shown here is derived from an EMBL/GenBank/DDBJ whole genome shotgun (WGS) entry which is preliminary data.</text>
</comment>
<gene>
    <name evidence="1" type="ORF">CS063_01810</name>
</gene>
<evidence type="ECO:0000313" key="1">
    <source>
        <dbReference type="EMBL" id="PHV72236.1"/>
    </source>
</evidence>
<sequence length="332" mass="38305">MKKRMFMVGVGIICLFLVGCYGWMKWEKIEFAAWIVDWDSERGMEEYKKAKDIFVSSALFGGYFKEDGSLYFPEAVEKMKEELKALKKPMYLTIVNDVFYDSGKDIQQKDGNFIKALLKDPKKRKDHIEELVSAVQKGPFVGLELDYERLDEEAWENYSVFIKELGQILESKNKKLRIVLEPKSPIEKVDLPLAYDYVMMAYNLYGYHSGPGPKADKELIKALCNKMKANVSNRQLAFSLGGFDWVEGEKPQALTYSEAEALRIKKRVKATRDGASGAIWFRYKDEKGHAHEVWYADKITLESWVRQAYKEGISRFVIWRLGGNLLSEMSGL</sequence>
<keyword evidence="2" id="KW-1185">Reference proteome</keyword>